<dbReference type="PRINTS" id="PR00705">
    <property type="entry name" value="PAPAIN"/>
</dbReference>
<name>A0ABR2K7P8_9EUKA</name>
<evidence type="ECO:0000259" key="4">
    <source>
        <dbReference type="SMART" id="SM00848"/>
    </source>
</evidence>
<dbReference type="InterPro" id="IPR000169">
    <property type="entry name" value="Pept_cys_AS"/>
</dbReference>
<dbReference type="InterPro" id="IPR038765">
    <property type="entry name" value="Papain-like_cys_pep_sf"/>
</dbReference>
<dbReference type="CDD" id="cd02248">
    <property type="entry name" value="Peptidase_C1A"/>
    <property type="match status" value="1"/>
</dbReference>
<dbReference type="EMBL" id="JAPFFF010000006">
    <property type="protein sequence ID" value="KAK8887110.1"/>
    <property type="molecule type" value="Genomic_DNA"/>
</dbReference>
<evidence type="ECO:0000256" key="1">
    <source>
        <dbReference type="ARBA" id="ARBA00008455"/>
    </source>
</evidence>
<dbReference type="Pfam" id="PF08246">
    <property type="entry name" value="Inhibitor_I29"/>
    <property type="match status" value="1"/>
</dbReference>
<dbReference type="PROSITE" id="PS00139">
    <property type="entry name" value="THIOL_PROTEASE_CYS"/>
    <property type="match status" value="1"/>
</dbReference>
<feature type="domain" description="Cathepsin propeptide inhibitor" evidence="4">
    <location>
        <begin position="54"/>
        <end position="110"/>
    </location>
</feature>
<dbReference type="Pfam" id="PF00112">
    <property type="entry name" value="Peptidase_C1"/>
    <property type="match status" value="1"/>
</dbReference>
<keyword evidence="6" id="KW-1185">Reference proteome</keyword>
<dbReference type="Gene3D" id="3.90.70.10">
    <property type="entry name" value="Cysteine proteinases"/>
    <property type="match status" value="1"/>
</dbReference>
<dbReference type="InterPro" id="IPR000668">
    <property type="entry name" value="Peptidase_C1A_C"/>
</dbReference>
<proteinExistence type="inferred from homology"/>
<reference evidence="5 6" key="1">
    <citation type="submission" date="2024-04" db="EMBL/GenBank/DDBJ databases">
        <title>Tritrichomonas musculus Genome.</title>
        <authorList>
            <person name="Alves-Ferreira E."/>
            <person name="Grigg M."/>
            <person name="Lorenzi H."/>
            <person name="Galac M."/>
        </authorList>
    </citation>
    <scope>NUCLEOTIDE SEQUENCE [LARGE SCALE GENOMIC DNA]</scope>
    <source>
        <strain evidence="5 6">EAF2021</strain>
    </source>
</reference>
<comment type="similarity">
    <text evidence="1">Belongs to the peptidase C1 family.</text>
</comment>
<dbReference type="SUPFAM" id="SSF54001">
    <property type="entry name" value="Cysteine proteinases"/>
    <property type="match status" value="1"/>
</dbReference>
<dbReference type="InterPro" id="IPR013201">
    <property type="entry name" value="Prot_inhib_I29"/>
</dbReference>
<sequence length="351" mass="39375">MKSNKILNEIGFLIFEFIAMKIEKFTKFSYQMLSLFTVFTLASINLHPNTEKSFVSWMRKTNNIYTGDEYHLRLGIFLANQKYVQEHNSNPGKTFKLEMNHLAALTPSEYRSLLGFNPKIFHNAKRSSIKTIKNDAEELDWRTKGAVNPIKNQGNCGACWAFSAVLACEGAEFLKYNTLYSFSEQSLVDCVTADKGCNGGSPIDAYEYIINNCKGKLMLDSDYPYIEARSVCKFDKNKAIGHFTEVIEVKSGSETDLAAKCAQYGPVCIGIDATKASFQMYSSGIYDEPHCNIFMIDHGVGLVGYGSEGDIAYWIVRNSWGTSWGEEGYIRMIRGTNQCGEATYATCIVSE</sequence>
<keyword evidence="2" id="KW-1015">Disulfide bond</keyword>
<dbReference type="PANTHER" id="PTHR12411">
    <property type="entry name" value="CYSTEINE PROTEASE FAMILY C1-RELATED"/>
    <property type="match status" value="1"/>
</dbReference>
<dbReference type="Proteomes" id="UP001470230">
    <property type="component" value="Unassembled WGS sequence"/>
</dbReference>
<accession>A0ABR2K7P8</accession>
<evidence type="ECO:0000313" key="5">
    <source>
        <dbReference type="EMBL" id="KAK8887110.1"/>
    </source>
</evidence>
<gene>
    <name evidence="5" type="ORF">M9Y10_038148</name>
</gene>
<comment type="caution">
    <text evidence="5">The sequence shown here is derived from an EMBL/GenBank/DDBJ whole genome shotgun (WGS) entry which is preliminary data.</text>
</comment>
<dbReference type="SMART" id="SM00645">
    <property type="entry name" value="Pept_C1"/>
    <property type="match status" value="1"/>
</dbReference>
<evidence type="ECO:0000313" key="6">
    <source>
        <dbReference type="Proteomes" id="UP001470230"/>
    </source>
</evidence>
<dbReference type="InterPro" id="IPR039417">
    <property type="entry name" value="Peptidase_C1A_papain-like"/>
</dbReference>
<dbReference type="SMART" id="SM00848">
    <property type="entry name" value="Inhibitor_I29"/>
    <property type="match status" value="1"/>
</dbReference>
<evidence type="ECO:0000259" key="3">
    <source>
        <dbReference type="SMART" id="SM00645"/>
    </source>
</evidence>
<evidence type="ECO:0000256" key="2">
    <source>
        <dbReference type="ARBA" id="ARBA00023157"/>
    </source>
</evidence>
<feature type="domain" description="Peptidase C1A papain C-terminal" evidence="3">
    <location>
        <begin position="135"/>
        <end position="349"/>
    </location>
</feature>
<dbReference type="PROSITE" id="PS00640">
    <property type="entry name" value="THIOL_PROTEASE_ASN"/>
    <property type="match status" value="1"/>
</dbReference>
<organism evidence="5 6">
    <name type="scientific">Tritrichomonas musculus</name>
    <dbReference type="NCBI Taxonomy" id="1915356"/>
    <lineage>
        <taxon>Eukaryota</taxon>
        <taxon>Metamonada</taxon>
        <taxon>Parabasalia</taxon>
        <taxon>Tritrichomonadida</taxon>
        <taxon>Tritrichomonadidae</taxon>
        <taxon>Tritrichomonas</taxon>
    </lineage>
</organism>
<dbReference type="InterPro" id="IPR013128">
    <property type="entry name" value="Peptidase_C1A"/>
</dbReference>
<protein>
    <submittedName>
        <fullName evidence="5">Uncharacterized protein</fullName>
    </submittedName>
</protein>
<dbReference type="InterPro" id="IPR025661">
    <property type="entry name" value="Pept_asp_AS"/>
</dbReference>